<name>A0A5Q0HC59_SACSY</name>
<dbReference type="NCBIfam" id="TIGR01509">
    <property type="entry name" value="HAD-SF-IA-v3"/>
    <property type="match status" value="1"/>
</dbReference>
<dbReference type="EMBL" id="CP034550">
    <property type="protein sequence ID" value="QFZ23868.1"/>
    <property type="molecule type" value="Genomic_DNA"/>
</dbReference>
<dbReference type="InterPro" id="IPR023198">
    <property type="entry name" value="PGP-like_dom2"/>
</dbReference>
<evidence type="ECO:0000313" key="2">
    <source>
        <dbReference type="Proteomes" id="UP000325787"/>
    </source>
</evidence>
<dbReference type="InterPro" id="IPR023214">
    <property type="entry name" value="HAD_sf"/>
</dbReference>
<accession>A0A5Q0HC59</accession>
<dbReference type="PANTHER" id="PTHR18901:SF38">
    <property type="entry name" value="PSEUDOURIDINE-5'-PHOSPHATASE"/>
    <property type="match status" value="1"/>
</dbReference>
<dbReference type="InterPro" id="IPR036412">
    <property type="entry name" value="HAD-like_sf"/>
</dbReference>
<proteinExistence type="predicted"/>
<dbReference type="Pfam" id="PF00702">
    <property type="entry name" value="Hydrolase"/>
    <property type="match status" value="1"/>
</dbReference>
<keyword evidence="2" id="KW-1185">Reference proteome</keyword>
<dbReference type="OrthoDB" id="9812856at2"/>
<organism evidence="1 2">
    <name type="scientific">Saccharothrix syringae</name>
    <name type="common">Nocardiopsis syringae</name>
    <dbReference type="NCBI Taxonomy" id="103733"/>
    <lineage>
        <taxon>Bacteria</taxon>
        <taxon>Bacillati</taxon>
        <taxon>Actinomycetota</taxon>
        <taxon>Actinomycetes</taxon>
        <taxon>Pseudonocardiales</taxon>
        <taxon>Pseudonocardiaceae</taxon>
        <taxon>Saccharothrix</taxon>
    </lineage>
</organism>
<gene>
    <name evidence="1" type="ORF">EKG83_46220</name>
</gene>
<reference evidence="2" key="1">
    <citation type="journal article" date="2021" name="Curr. Microbiol.">
        <title>Complete genome of nocamycin-producing strain Saccharothrix syringae NRRL B-16468 reveals the biosynthetic potential for secondary metabolites.</title>
        <authorList>
            <person name="Mo X."/>
            <person name="Yang S."/>
        </authorList>
    </citation>
    <scope>NUCLEOTIDE SEQUENCE [LARGE SCALE GENOMIC DNA]</scope>
    <source>
        <strain evidence="2">ATCC 51364 / DSM 43886 / JCM 6844 / KCTC 9398 / NBRC 14523 / NRRL B-16468 / INA 2240</strain>
    </source>
</reference>
<dbReference type="AlphaFoldDB" id="A0A5Q0HC59"/>
<dbReference type="Gene3D" id="3.40.50.1000">
    <property type="entry name" value="HAD superfamily/HAD-like"/>
    <property type="match status" value="1"/>
</dbReference>
<dbReference type="InterPro" id="IPR006439">
    <property type="entry name" value="HAD-SF_hydro_IA"/>
</dbReference>
<dbReference type="PANTHER" id="PTHR18901">
    <property type="entry name" value="2-DEOXYGLUCOSE-6-PHOSPHATE PHOSPHATASE 2"/>
    <property type="match status" value="1"/>
</dbReference>
<dbReference type="CDD" id="cd07505">
    <property type="entry name" value="HAD_BPGM-like"/>
    <property type="match status" value="1"/>
</dbReference>
<dbReference type="Proteomes" id="UP000325787">
    <property type="component" value="Chromosome"/>
</dbReference>
<dbReference type="RefSeq" id="WP_033428236.1">
    <property type="nucleotide sequence ID" value="NZ_CP034550.1"/>
</dbReference>
<protein>
    <submittedName>
        <fullName evidence="1">HAD family phosphatase</fullName>
    </submittedName>
</protein>
<dbReference type="KEGG" id="ssyi:EKG83_46220"/>
<sequence>MDAVVFDLDGVLVDSETMWDEVRQAFAAAHGGTWTPAATRAMQGMSTPEWAAYLVREVGVRLSPEDAAAGVIAEMDRRYAEGPPVLPDAVRVVRAVADRWPVAIASSSPPVLIRSFLRATDLAGVVPVAISSEEAGAGKPAPDVYLLAASRLGVAADRCAAVEDSTNGLRSALAAGMAVYAVPNPHFPPDPAVLAEVTVLPGLADLPTALSAAHRGTA</sequence>
<dbReference type="SUPFAM" id="SSF56784">
    <property type="entry name" value="HAD-like"/>
    <property type="match status" value="1"/>
</dbReference>
<dbReference type="SFLD" id="SFLDS00003">
    <property type="entry name" value="Haloacid_Dehalogenase"/>
    <property type="match status" value="1"/>
</dbReference>
<dbReference type="Gene3D" id="1.10.150.240">
    <property type="entry name" value="Putative phosphatase, domain 2"/>
    <property type="match status" value="1"/>
</dbReference>
<dbReference type="SFLD" id="SFLDG01129">
    <property type="entry name" value="C1.5:_HAD__Beta-PGM__Phosphata"/>
    <property type="match status" value="1"/>
</dbReference>
<evidence type="ECO:0000313" key="1">
    <source>
        <dbReference type="EMBL" id="QFZ23868.1"/>
    </source>
</evidence>